<dbReference type="SUPFAM" id="SSF81340">
    <property type="entry name" value="Clc chloride channel"/>
    <property type="match status" value="1"/>
</dbReference>
<name>A0A932MPM2_UNCTE</name>
<sequence length="517" mass="56860">MTARDVASAVLSGLMLASLFPPFRFDALAWVALVPLLWSLHGKRPHEAVALGFLTGLVAYGIIVWWVKLTMVRYGGLHPALAWLITLLLVVYLAAYAAVFAGVLVRVCPGGELGMFLLAPPLWVGLELARAHLFSGFPWALLGYSQYQVLPVIQIADLGGVYAVSFFIVLINAAVWHFFRNPHRVPFAVIGGAVLATVLVLGYGYLRLYEVPRDSGAPSKPVGIVQGNTDQAVKWSPAWQEAIMAELNQLTSAVARDLRAKPKGEAPPLIVWPEAAAPFIYADQPRWRERIRRTAREAGAYLLFGSLAVDRSGERPRLLNSAYLIAPDGRELGRYDKMQLVPFGEYVPLARLLFFVQKLVPVIGTFAAGEEPVIFKANSPGERFGALICFEVIFPHVARRLREAEYLVNITNDAWFGRSAASEQHLSMVALRAVELRVPIVRAANTGVSAFIDARGHIRERSPLFAPWRKSSLIAPRKGPPPLYARTGDVFAFACAAVALAAVLAVTARGRRRVWYH</sequence>
<dbReference type="InterPro" id="IPR045378">
    <property type="entry name" value="LNT_N"/>
</dbReference>
<gene>
    <name evidence="9 11" type="primary">lnt</name>
    <name evidence="11" type="ORF">HYZ11_06750</name>
</gene>
<feature type="transmembrane region" description="Helical" evidence="9">
    <location>
        <begin position="490"/>
        <end position="508"/>
    </location>
</feature>
<comment type="caution">
    <text evidence="11">The sequence shown here is derived from an EMBL/GenBank/DDBJ whole genome shotgun (WGS) entry which is preliminary data.</text>
</comment>
<dbReference type="Proteomes" id="UP000782312">
    <property type="component" value="Unassembled WGS sequence"/>
</dbReference>
<dbReference type="InterPro" id="IPR004563">
    <property type="entry name" value="Apolipo_AcylTrfase"/>
</dbReference>
<evidence type="ECO:0000256" key="8">
    <source>
        <dbReference type="ARBA" id="ARBA00023315"/>
    </source>
</evidence>
<comment type="catalytic activity">
    <reaction evidence="9">
        <text>N-terminal S-1,2-diacyl-sn-glyceryl-L-cysteinyl-[lipoprotein] + a glycerophospholipid = N-acyl-S-1,2-diacyl-sn-glyceryl-L-cysteinyl-[lipoprotein] + a 2-acyl-sn-glycero-3-phospholipid + H(+)</text>
        <dbReference type="Rhea" id="RHEA:48228"/>
        <dbReference type="Rhea" id="RHEA-COMP:14681"/>
        <dbReference type="Rhea" id="RHEA-COMP:14684"/>
        <dbReference type="ChEBI" id="CHEBI:15378"/>
        <dbReference type="ChEBI" id="CHEBI:136912"/>
        <dbReference type="ChEBI" id="CHEBI:140656"/>
        <dbReference type="ChEBI" id="CHEBI:140657"/>
        <dbReference type="ChEBI" id="CHEBI:140660"/>
        <dbReference type="EC" id="2.3.1.269"/>
    </reaction>
</comment>
<feature type="transmembrane region" description="Helical" evidence="9">
    <location>
        <begin position="117"/>
        <end position="141"/>
    </location>
</feature>
<evidence type="ECO:0000313" key="11">
    <source>
        <dbReference type="EMBL" id="MBI3127286.1"/>
    </source>
</evidence>
<dbReference type="HAMAP" id="MF_01148">
    <property type="entry name" value="Lnt"/>
    <property type="match status" value="1"/>
</dbReference>
<dbReference type="Pfam" id="PF20154">
    <property type="entry name" value="LNT_N"/>
    <property type="match status" value="1"/>
</dbReference>
<feature type="transmembrane region" description="Helical" evidence="9">
    <location>
        <begin position="186"/>
        <end position="206"/>
    </location>
</feature>
<keyword evidence="3 9" id="KW-1003">Cell membrane</keyword>
<dbReference type="Gene3D" id="3.60.110.10">
    <property type="entry name" value="Carbon-nitrogen hydrolase"/>
    <property type="match status" value="1"/>
</dbReference>
<comment type="subcellular location">
    <subcellularLocation>
        <location evidence="1 9">Cell membrane</location>
        <topology evidence="1 9">Multi-pass membrane protein</topology>
    </subcellularLocation>
</comment>
<dbReference type="EC" id="2.3.1.269" evidence="9"/>
<dbReference type="Pfam" id="PF00795">
    <property type="entry name" value="CN_hydrolase"/>
    <property type="match status" value="1"/>
</dbReference>
<keyword evidence="8 9" id="KW-0012">Acyltransferase</keyword>
<dbReference type="InterPro" id="IPR036526">
    <property type="entry name" value="C-N_Hydrolase_sf"/>
</dbReference>
<dbReference type="GO" id="GO:0042158">
    <property type="term" value="P:lipoprotein biosynthetic process"/>
    <property type="evidence" value="ECO:0007669"/>
    <property type="project" value="UniProtKB-UniRule"/>
</dbReference>
<dbReference type="CDD" id="cd07571">
    <property type="entry name" value="ALP_N-acyl_transferase"/>
    <property type="match status" value="1"/>
</dbReference>
<dbReference type="PROSITE" id="PS50263">
    <property type="entry name" value="CN_HYDROLASE"/>
    <property type="match status" value="1"/>
</dbReference>
<evidence type="ECO:0000313" key="12">
    <source>
        <dbReference type="Proteomes" id="UP000782312"/>
    </source>
</evidence>
<evidence type="ECO:0000256" key="5">
    <source>
        <dbReference type="ARBA" id="ARBA00022692"/>
    </source>
</evidence>
<dbReference type="InterPro" id="IPR003010">
    <property type="entry name" value="C-N_Hydrolase"/>
</dbReference>
<dbReference type="PANTHER" id="PTHR38686:SF1">
    <property type="entry name" value="APOLIPOPROTEIN N-ACYLTRANSFERASE"/>
    <property type="match status" value="1"/>
</dbReference>
<evidence type="ECO:0000256" key="2">
    <source>
        <dbReference type="ARBA" id="ARBA00010065"/>
    </source>
</evidence>
<evidence type="ECO:0000256" key="3">
    <source>
        <dbReference type="ARBA" id="ARBA00022475"/>
    </source>
</evidence>
<keyword evidence="5 9" id="KW-0812">Transmembrane</keyword>
<evidence type="ECO:0000256" key="4">
    <source>
        <dbReference type="ARBA" id="ARBA00022679"/>
    </source>
</evidence>
<feature type="transmembrane region" description="Helical" evidence="9">
    <location>
        <begin position="23"/>
        <end position="41"/>
    </location>
</feature>
<feature type="transmembrane region" description="Helical" evidence="9">
    <location>
        <begin position="80"/>
        <end position="105"/>
    </location>
</feature>
<comment type="similarity">
    <text evidence="2 9">Belongs to the CN hydrolase family. Apolipoprotein N-acyltransferase subfamily.</text>
</comment>
<evidence type="ECO:0000256" key="9">
    <source>
        <dbReference type="HAMAP-Rule" id="MF_01148"/>
    </source>
</evidence>
<evidence type="ECO:0000256" key="7">
    <source>
        <dbReference type="ARBA" id="ARBA00023136"/>
    </source>
</evidence>
<dbReference type="InterPro" id="IPR014743">
    <property type="entry name" value="Cl-channel_core"/>
</dbReference>
<feature type="transmembrane region" description="Helical" evidence="9">
    <location>
        <begin position="161"/>
        <end position="179"/>
    </location>
</feature>
<comment type="function">
    <text evidence="9">Catalyzes the phospholipid dependent N-acylation of the N-terminal cysteine of apolipoprotein, the last step in lipoprotein maturation.</text>
</comment>
<feature type="domain" description="CN hydrolase" evidence="10">
    <location>
        <begin position="225"/>
        <end position="479"/>
    </location>
</feature>
<reference evidence="11" key="1">
    <citation type="submission" date="2020-07" db="EMBL/GenBank/DDBJ databases">
        <title>Huge and variable diversity of episymbiotic CPR bacteria and DPANN archaea in groundwater ecosystems.</title>
        <authorList>
            <person name="He C.Y."/>
            <person name="Keren R."/>
            <person name="Whittaker M."/>
            <person name="Farag I.F."/>
            <person name="Doudna J."/>
            <person name="Cate J.H.D."/>
            <person name="Banfield J.F."/>
        </authorList>
    </citation>
    <scope>NUCLEOTIDE SEQUENCE</scope>
    <source>
        <strain evidence="11">NC_groundwater_763_Ag_S-0.2um_68_21</strain>
    </source>
</reference>
<dbReference type="EMBL" id="JACPUR010000017">
    <property type="protein sequence ID" value="MBI3127286.1"/>
    <property type="molecule type" value="Genomic_DNA"/>
</dbReference>
<accession>A0A932MPM2</accession>
<proteinExistence type="inferred from homology"/>
<dbReference type="PANTHER" id="PTHR38686">
    <property type="entry name" value="APOLIPOPROTEIN N-ACYLTRANSFERASE"/>
    <property type="match status" value="1"/>
</dbReference>
<dbReference type="GO" id="GO:0016410">
    <property type="term" value="F:N-acyltransferase activity"/>
    <property type="evidence" value="ECO:0007669"/>
    <property type="project" value="UniProtKB-UniRule"/>
</dbReference>
<keyword evidence="7 9" id="KW-0472">Membrane</keyword>
<dbReference type="NCBIfam" id="TIGR00546">
    <property type="entry name" value="lnt"/>
    <property type="match status" value="1"/>
</dbReference>
<keyword evidence="4 9" id="KW-0808">Transferase</keyword>
<keyword evidence="6 9" id="KW-1133">Transmembrane helix</keyword>
<organism evidence="11 12">
    <name type="scientific">Tectimicrobiota bacterium</name>
    <dbReference type="NCBI Taxonomy" id="2528274"/>
    <lineage>
        <taxon>Bacteria</taxon>
        <taxon>Pseudomonadati</taxon>
        <taxon>Nitrospinota/Tectimicrobiota group</taxon>
        <taxon>Candidatus Tectimicrobiota</taxon>
    </lineage>
</organism>
<evidence type="ECO:0000259" key="10">
    <source>
        <dbReference type="PROSITE" id="PS50263"/>
    </source>
</evidence>
<dbReference type="GO" id="GO:0005886">
    <property type="term" value="C:plasma membrane"/>
    <property type="evidence" value="ECO:0007669"/>
    <property type="project" value="UniProtKB-SubCell"/>
</dbReference>
<comment type="pathway">
    <text evidence="9">Protein modification; lipoprotein biosynthesis (N-acyl transfer).</text>
</comment>
<evidence type="ECO:0000256" key="6">
    <source>
        <dbReference type="ARBA" id="ARBA00022989"/>
    </source>
</evidence>
<dbReference type="SUPFAM" id="SSF56317">
    <property type="entry name" value="Carbon-nitrogen hydrolase"/>
    <property type="match status" value="1"/>
</dbReference>
<feature type="transmembrane region" description="Helical" evidence="9">
    <location>
        <begin position="48"/>
        <end position="68"/>
    </location>
</feature>
<dbReference type="AlphaFoldDB" id="A0A932MPM2"/>
<evidence type="ECO:0000256" key="1">
    <source>
        <dbReference type="ARBA" id="ARBA00004651"/>
    </source>
</evidence>
<protein>
    <recommendedName>
        <fullName evidence="9">Apolipoprotein N-acyltransferase</fullName>
        <shortName evidence="9">ALP N-acyltransferase</shortName>
        <ecNumber evidence="9">2.3.1.269</ecNumber>
    </recommendedName>
</protein>